<dbReference type="PANTHER" id="PTHR15316">
    <property type="entry name" value="SPLICEOSOME ASSOCIATED PROTEIN 114/SWAP SPLICING FACTOR-RELATED"/>
    <property type="match status" value="1"/>
</dbReference>
<keyword evidence="4" id="KW-0677">Repeat</keyword>
<dbReference type="Gene3D" id="3.10.20.90">
    <property type="entry name" value="Phosphatidylinositol 3-kinase Catalytic Subunit, Chain A, domain 1"/>
    <property type="match status" value="1"/>
</dbReference>
<feature type="domain" description="Ubiquitin-like" evidence="8">
    <location>
        <begin position="606"/>
        <end position="689"/>
    </location>
</feature>
<dbReference type="PANTHER" id="PTHR15316:SF1">
    <property type="entry name" value="SPLICING FACTOR 3A SUBUNIT 1"/>
    <property type="match status" value="1"/>
</dbReference>
<sequence length="692" mass="79702">MVQQNESTNSEIGVINPPIEIRNIIDTTADYVSRMGTDFVNRIRKNEENNTKFNFLNTGDPYHAYYQQKVKECKDGKPEKTKEDSKRTTLKSTINNMQQLKIIDEPPLKDPPSELTFIVDAPTINLDELDTLKLTATFVARNGRSFLDNLLSRESRNSQFDFLKPQHSYYPYFTKLVSQYSKVFLPKRSMINEINDMSISVRKINENIAYRVRWCKYRKCQQEKEMANAERQRILYSQIDWHSFVVVEVVDYKSTEYGNFPPPTTPEEVGNRVLEESRFSESNYQLGSLDNEVEPVKQSIPDTPQISVDSNFNDDHLMPPPAVPGPESIVRHNYDPKASKQNMSDQNLNFISPLTQQKMTSNDVSDHMRYGLLDPSWINNRERERMADKHQAAAILATGMNVSSNLKRLAERRTDIFGYGSEEAQIGRKIGEDTSSKPKQEERITWDGHASSIESVSQRARKDITIEDQIKIIHRSQGLVHDEDKEKIGPKKVDKMNISEPPSENIKMSESVKIQHVMRPKPEQMKSQYMPPGPGINIPMIQLPPPQPMHMIRPMPMMNPHPMPPFHPMGMPMRHEQMFMRPKRPKDDHFIPEGEYSALNPDDITVKIQIPVVSDKTDWKLDGRTLENVFPIMASITDVKNFICEQTKLPNGKQKIQIGGLFAKDMNSLAHYNIKSNDIFILLIKERGGRKR</sequence>
<dbReference type="InterPro" id="IPR045146">
    <property type="entry name" value="SF3A1"/>
</dbReference>
<comment type="caution">
    <text evidence="10">The sequence shown here is derived from an EMBL/GenBank/DDBJ whole genome shotgun (WGS) entry which is preliminary data.</text>
</comment>
<dbReference type="Proteomes" id="UP000078046">
    <property type="component" value="Unassembled WGS sequence"/>
</dbReference>
<dbReference type="SUPFAM" id="SSF54236">
    <property type="entry name" value="Ubiquitin-like"/>
    <property type="match status" value="1"/>
</dbReference>
<dbReference type="Gene3D" id="1.10.10.790">
    <property type="entry name" value="Surp module"/>
    <property type="match status" value="2"/>
</dbReference>
<dbReference type="SMART" id="SM00648">
    <property type="entry name" value="SWAP"/>
    <property type="match status" value="2"/>
</dbReference>
<reference evidence="10 11" key="1">
    <citation type="submission" date="2016-04" db="EMBL/GenBank/DDBJ databases">
        <title>The genome of Intoshia linei affirms orthonectids as highly simplified spiralians.</title>
        <authorList>
            <person name="Mikhailov K.V."/>
            <person name="Slusarev G.S."/>
            <person name="Nikitin M.A."/>
            <person name="Logacheva M.D."/>
            <person name="Penin A."/>
            <person name="Aleoshin V."/>
            <person name="Panchin Y.V."/>
        </authorList>
    </citation>
    <scope>NUCLEOTIDE SEQUENCE [LARGE SCALE GENOMIC DNA]</scope>
    <source>
        <strain evidence="10">Intl2013</strain>
        <tissue evidence="10">Whole animal</tissue>
    </source>
</reference>
<accession>A0A177AX39</accession>
<evidence type="ECO:0000256" key="1">
    <source>
        <dbReference type="ARBA" id="ARBA00004123"/>
    </source>
</evidence>
<keyword evidence="5" id="KW-0508">mRNA splicing</keyword>
<dbReference type="Pfam" id="PF01805">
    <property type="entry name" value="Surp"/>
    <property type="match status" value="2"/>
</dbReference>
<dbReference type="GO" id="GO:0003723">
    <property type="term" value="F:RNA binding"/>
    <property type="evidence" value="ECO:0007669"/>
    <property type="project" value="InterPro"/>
</dbReference>
<dbReference type="Pfam" id="PF12230">
    <property type="entry name" value="PRP21_like_P"/>
    <property type="match status" value="1"/>
</dbReference>
<keyword evidence="6" id="KW-0539">Nucleus</keyword>
<keyword evidence="11" id="KW-1185">Reference proteome</keyword>
<protein>
    <submittedName>
        <fullName evidence="10">Pre-mRNA-splicing factor</fullName>
    </submittedName>
</protein>
<evidence type="ECO:0000256" key="2">
    <source>
        <dbReference type="ARBA" id="ARBA00022664"/>
    </source>
</evidence>
<proteinExistence type="predicted"/>
<evidence type="ECO:0000256" key="4">
    <source>
        <dbReference type="ARBA" id="ARBA00022737"/>
    </source>
</evidence>
<evidence type="ECO:0000256" key="7">
    <source>
        <dbReference type="SAM" id="MobiDB-lite"/>
    </source>
</evidence>
<evidence type="ECO:0000259" key="9">
    <source>
        <dbReference type="PROSITE" id="PS50128"/>
    </source>
</evidence>
<dbReference type="GO" id="GO:0000381">
    <property type="term" value="P:regulation of alternative mRNA splicing, via spliceosome"/>
    <property type="evidence" value="ECO:0007669"/>
    <property type="project" value="TreeGrafter"/>
</dbReference>
<dbReference type="AlphaFoldDB" id="A0A177AX39"/>
<dbReference type="GO" id="GO:0071004">
    <property type="term" value="C:U2-type prespliceosome"/>
    <property type="evidence" value="ECO:0007669"/>
    <property type="project" value="TreeGrafter"/>
</dbReference>
<gene>
    <name evidence="10" type="ORF">A3Q56_06306</name>
</gene>
<evidence type="ECO:0000259" key="8">
    <source>
        <dbReference type="PROSITE" id="PS50053"/>
    </source>
</evidence>
<dbReference type="GO" id="GO:0005686">
    <property type="term" value="C:U2 snRNP"/>
    <property type="evidence" value="ECO:0007669"/>
    <property type="project" value="TreeGrafter"/>
</dbReference>
<feature type="region of interest" description="Disordered" evidence="7">
    <location>
        <begin position="319"/>
        <end position="342"/>
    </location>
</feature>
<feature type="domain" description="SURP motif" evidence="9">
    <location>
        <begin position="24"/>
        <end position="66"/>
    </location>
</feature>
<dbReference type="PROSITE" id="PS50128">
    <property type="entry name" value="SURP"/>
    <property type="match status" value="2"/>
</dbReference>
<dbReference type="GO" id="GO:0071013">
    <property type="term" value="C:catalytic step 2 spliceosome"/>
    <property type="evidence" value="ECO:0007669"/>
    <property type="project" value="TreeGrafter"/>
</dbReference>
<dbReference type="FunFam" id="1.10.10.790:FF:000002">
    <property type="entry name" value="Splicing factor 3A subunit 1"/>
    <property type="match status" value="1"/>
</dbReference>
<dbReference type="CDD" id="cd01800">
    <property type="entry name" value="Ubl_SF3a120"/>
    <property type="match status" value="1"/>
</dbReference>
<evidence type="ECO:0000256" key="5">
    <source>
        <dbReference type="ARBA" id="ARBA00023187"/>
    </source>
</evidence>
<dbReference type="InterPro" id="IPR035967">
    <property type="entry name" value="SWAP/Surp_sf"/>
</dbReference>
<dbReference type="SUPFAM" id="SSF109905">
    <property type="entry name" value="Surp module (SWAP domain)"/>
    <property type="match status" value="2"/>
</dbReference>
<evidence type="ECO:0000256" key="6">
    <source>
        <dbReference type="ARBA" id="ARBA00023242"/>
    </source>
</evidence>
<keyword evidence="2" id="KW-0507">mRNA processing</keyword>
<evidence type="ECO:0000313" key="11">
    <source>
        <dbReference type="Proteomes" id="UP000078046"/>
    </source>
</evidence>
<organism evidence="10 11">
    <name type="scientific">Intoshia linei</name>
    <dbReference type="NCBI Taxonomy" id="1819745"/>
    <lineage>
        <taxon>Eukaryota</taxon>
        <taxon>Metazoa</taxon>
        <taxon>Spiralia</taxon>
        <taxon>Lophotrochozoa</taxon>
        <taxon>Mesozoa</taxon>
        <taxon>Orthonectida</taxon>
        <taxon>Rhopaluridae</taxon>
        <taxon>Intoshia</taxon>
    </lineage>
</organism>
<evidence type="ECO:0000313" key="10">
    <source>
        <dbReference type="EMBL" id="OAF65971.1"/>
    </source>
</evidence>
<feature type="domain" description="SURP motif" evidence="9">
    <location>
        <begin position="131"/>
        <end position="173"/>
    </location>
</feature>
<dbReference type="GO" id="GO:0045292">
    <property type="term" value="P:mRNA cis splicing, via spliceosome"/>
    <property type="evidence" value="ECO:0007669"/>
    <property type="project" value="InterPro"/>
</dbReference>
<dbReference type="FunFam" id="1.10.10.790:FF:000001">
    <property type="entry name" value="Splicing factor 3a, subunit 1"/>
    <property type="match status" value="1"/>
</dbReference>
<name>A0A177AX39_9BILA</name>
<dbReference type="EMBL" id="LWCA01001081">
    <property type="protein sequence ID" value="OAF65971.1"/>
    <property type="molecule type" value="Genomic_DNA"/>
</dbReference>
<dbReference type="InterPro" id="IPR000061">
    <property type="entry name" value="Surp"/>
</dbReference>
<comment type="subcellular location">
    <subcellularLocation>
        <location evidence="1">Nucleus</location>
    </subcellularLocation>
</comment>
<dbReference type="OrthoDB" id="447637at2759"/>
<keyword evidence="3" id="KW-0747">Spliceosome</keyword>
<dbReference type="InterPro" id="IPR022030">
    <property type="entry name" value="SF3A1_dom"/>
</dbReference>
<dbReference type="InterPro" id="IPR000626">
    <property type="entry name" value="Ubiquitin-like_dom"/>
</dbReference>
<dbReference type="PROSITE" id="PS50053">
    <property type="entry name" value="UBIQUITIN_2"/>
    <property type="match status" value="1"/>
</dbReference>
<evidence type="ECO:0000256" key="3">
    <source>
        <dbReference type="ARBA" id="ARBA00022728"/>
    </source>
</evidence>
<dbReference type="InterPro" id="IPR035563">
    <property type="entry name" value="SF3As1_ubi"/>
</dbReference>
<feature type="compositionally biased region" description="Basic and acidic residues" evidence="7">
    <location>
        <begin position="329"/>
        <end position="338"/>
    </location>
</feature>
<dbReference type="InterPro" id="IPR029071">
    <property type="entry name" value="Ubiquitin-like_domsf"/>
</dbReference>